<dbReference type="InterPro" id="IPR023333">
    <property type="entry name" value="Proteasome_suB-type"/>
</dbReference>
<comment type="subunit">
    <text evidence="5">The 26S proteasome consists of a 20S proteasome core and two 19S regulatory subunits. The 20S proteasome core is composed of 28 subunits that are arranged in four stacked rings, resulting in a barrel-shaped structure. The two end rings are each formed by seven alpha subunits, and the two central rings are each formed by seven beta subunits. The catalytic chamber with the active sites is on the inside of the barrel.</text>
</comment>
<evidence type="ECO:0000256" key="3">
    <source>
        <dbReference type="ARBA" id="ARBA00022942"/>
    </source>
</evidence>
<dbReference type="GO" id="GO:0005634">
    <property type="term" value="C:nucleus"/>
    <property type="evidence" value="ECO:0007669"/>
    <property type="project" value="UniProtKB-SubCell"/>
</dbReference>
<dbReference type="PROSITE" id="PS51476">
    <property type="entry name" value="PROTEASOME_BETA_2"/>
    <property type="match status" value="1"/>
</dbReference>
<evidence type="ECO:0000256" key="1">
    <source>
        <dbReference type="ARBA" id="ARBA00004123"/>
    </source>
</evidence>
<dbReference type="PROSITE" id="PS00854">
    <property type="entry name" value="PROTEASOME_BETA_1"/>
    <property type="match status" value="1"/>
</dbReference>
<dbReference type="InterPro" id="IPR050115">
    <property type="entry name" value="Proteasome_alpha"/>
</dbReference>
<comment type="caution">
    <text evidence="6">The sequence shown here is derived from an EMBL/GenBank/DDBJ whole genome shotgun (WGS) entry which is preliminary data.</text>
</comment>
<dbReference type="Gene3D" id="3.60.20.10">
    <property type="entry name" value="Glutamine Phosphoribosylpyrophosphate, subunit 1, domain 1"/>
    <property type="match status" value="1"/>
</dbReference>
<dbReference type="AlphaFoldDB" id="A0AB34FGD5"/>
<dbReference type="PANTHER" id="PTHR11599">
    <property type="entry name" value="PROTEASOME SUBUNIT ALPHA/BETA"/>
    <property type="match status" value="1"/>
</dbReference>
<dbReference type="EMBL" id="JAQHRD010000008">
    <property type="protein sequence ID" value="KAJ6438474.1"/>
    <property type="molecule type" value="Genomic_DNA"/>
</dbReference>
<evidence type="ECO:0000256" key="5">
    <source>
        <dbReference type="ARBA" id="ARBA00026071"/>
    </source>
</evidence>
<dbReference type="InterPro" id="IPR029055">
    <property type="entry name" value="Ntn_hydrolases_N"/>
</dbReference>
<dbReference type="FunFam" id="3.60.20.10:FF:000008">
    <property type="entry name" value="Proteasome subunit beta type-4"/>
    <property type="match status" value="1"/>
</dbReference>
<evidence type="ECO:0000256" key="2">
    <source>
        <dbReference type="ARBA" id="ARBA00022490"/>
    </source>
</evidence>
<keyword evidence="2" id="KW-0963">Cytoplasm</keyword>
<dbReference type="Proteomes" id="UP001163105">
    <property type="component" value="Unassembled WGS sequence"/>
</dbReference>
<organism evidence="6 7">
    <name type="scientific">Purpureocillium lavendulum</name>
    <dbReference type="NCBI Taxonomy" id="1247861"/>
    <lineage>
        <taxon>Eukaryota</taxon>
        <taxon>Fungi</taxon>
        <taxon>Dikarya</taxon>
        <taxon>Ascomycota</taxon>
        <taxon>Pezizomycotina</taxon>
        <taxon>Sordariomycetes</taxon>
        <taxon>Hypocreomycetidae</taxon>
        <taxon>Hypocreales</taxon>
        <taxon>Ophiocordycipitaceae</taxon>
        <taxon>Purpureocillium</taxon>
    </lineage>
</organism>
<dbReference type="GO" id="GO:0019774">
    <property type="term" value="C:proteasome core complex, beta-subunit complex"/>
    <property type="evidence" value="ECO:0007669"/>
    <property type="project" value="UniProtKB-ARBA"/>
</dbReference>
<evidence type="ECO:0000313" key="6">
    <source>
        <dbReference type="EMBL" id="KAJ6438474.1"/>
    </source>
</evidence>
<proteinExistence type="predicted"/>
<dbReference type="InterPro" id="IPR016050">
    <property type="entry name" value="Proteasome_bsu_CS"/>
</dbReference>
<protein>
    <submittedName>
        <fullName evidence="6">Proteasome subunit</fullName>
    </submittedName>
</protein>
<evidence type="ECO:0000313" key="7">
    <source>
        <dbReference type="Proteomes" id="UP001163105"/>
    </source>
</evidence>
<sequence>MRPVLLGHGRDDAQAILTAVAALEHSNVVDDTVDGAPRLLVPVRRIAVGLLLLLRFRGAVVGAVPLVVSQDADRLNLLLVGAEAPHADVAVPAAAEDDVRVGYRLEGRDPAGRRGGDDVGAGALLGRGLRRLQGRVDAVSERLDVHGLLLGDAPEGDGAVVAARDEELVVDHGDAVHAALVREGPRVNTRAGLLVDGAAAEDELRLLNDLPETRRAVAGADTDAALLGEGVDVDDVVLVTEERLDVRELVQAPHLDRPVLGGRVQLVRPASERQARNGVAVVRPDLEGLEGGRVVDDEPPVLAARHDVLAVGRGGHGEYLPHPFGDQVSVNVGRIEARLVHVLLYILQVPLRQAQPLLGRRLLLLVRVALLYLLARVGRAVVALVIVVGAGNRLVPLDSLLRRRGAALGGGFPGRFRGGDSLFGRFWCSGPLALLLEVLLGITGKDFTLIAASKAAMRGATILKAADDKTRPLNKHTLMAFSGEAGDTVQFAEYIQRNAQLYSMRNETDLSPSGLAHFVRGELASSLRSRHPYNVNLLMGGVDPITGKPHLYWLDYLASLAELPYAAHGYAQYYCLSILDKHHHPDITLGQGIKILTMCTDELKRRLPIDFKGMVVKAIKADGIVDVEFDDDKVVKSA</sequence>
<comment type="subcellular location">
    <subcellularLocation>
        <location evidence="1">Nucleus</location>
    </subcellularLocation>
</comment>
<keyword evidence="7" id="KW-1185">Reference proteome</keyword>
<dbReference type="InterPro" id="IPR035206">
    <property type="entry name" value="Proteasome_beta2"/>
</dbReference>
<keyword evidence="3 6" id="KW-0647">Proteasome</keyword>
<dbReference type="SUPFAM" id="SSF56235">
    <property type="entry name" value="N-terminal nucleophile aminohydrolases (Ntn hydrolases)"/>
    <property type="match status" value="1"/>
</dbReference>
<reference evidence="6" key="1">
    <citation type="submission" date="2023-01" db="EMBL/GenBank/DDBJ databases">
        <title>The growth and conidiation of Purpureocillium lavendulum are regulated by nitrogen source and histone H3K14 acetylation.</title>
        <authorList>
            <person name="Tang P."/>
            <person name="Han J."/>
            <person name="Zhang C."/>
            <person name="Tang P."/>
            <person name="Qi F."/>
            <person name="Zhang K."/>
            <person name="Liang L."/>
        </authorList>
    </citation>
    <scope>NUCLEOTIDE SEQUENCE</scope>
    <source>
        <strain evidence="6">YMF1.00683</strain>
    </source>
</reference>
<name>A0AB34FGD5_9HYPO</name>
<dbReference type="InterPro" id="IPR001353">
    <property type="entry name" value="Proteasome_sua/b"/>
</dbReference>
<gene>
    <name evidence="6" type="primary">PSMB2</name>
    <name evidence="6" type="ORF">O9K51_09066</name>
</gene>
<evidence type="ECO:0000256" key="4">
    <source>
        <dbReference type="ARBA" id="ARBA00023242"/>
    </source>
</evidence>
<keyword evidence="4" id="KW-0539">Nucleus</keyword>
<dbReference type="GO" id="GO:0010498">
    <property type="term" value="P:proteasomal protein catabolic process"/>
    <property type="evidence" value="ECO:0007669"/>
    <property type="project" value="InterPro"/>
</dbReference>
<accession>A0AB34FGD5</accession>
<dbReference type="CDD" id="cd03758">
    <property type="entry name" value="proteasome_beta_type_2"/>
    <property type="match status" value="1"/>
</dbReference>
<dbReference type="Pfam" id="PF00227">
    <property type="entry name" value="Proteasome"/>
    <property type="match status" value="1"/>
</dbReference>